<keyword evidence="1" id="KW-0732">Signal</keyword>
<feature type="signal peptide" evidence="1">
    <location>
        <begin position="1"/>
        <end position="24"/>
    </location>
</feature>
<feature type="chain" id="PRO_5045639207" evidence="1">
    <location>
        <begin position="25"/>
        <end position="301"/>
    </location>
</feature>
<organism evidence="2 3">
    <name type="scientific">Carboxylicivirga mesophila</name>
    <dbReference type="NCBI Taxonomy" id="1166478"/>
    <lineage>
        <taxon>Bacteria</taxon>
        <taxon>Pseudomonadati</taxon>
        <taxon>Bacteroidota</taxon>
        <taxon>Bacteroidia</taxon>
        <taxon>Marinilabiliales</taxon>
        <taxon>Marinilabiliaceae</taxon>
        <taxon>Carboxylicivirga</taxon>
    </lineage>
</organism>
<dbReference type="Gene3D" id="2.40.10.120">
    <property type="match status" value="1"/>
</dbReference>
<dbReference type="RefSeq" id="WP_212225605.1">
    <property type="nucleotide sequence ID" value="NZ_JAGUCN010000002.1"/>
</dbReference>
<evidence type="ECO:0000313" key="2">
    <source>
        <dbReference type="EMBL" id="MBS2210450.1"/>
    </source>
</evidence>
<dbReference type="PROSITE" id="PS51257">
    <property type="entry name" value="PROKAR_LIPOPROTEIN"/>
    <property type="match status" value="1"/>
</dbReference>
<evidence type="ECO:0000256" key="1">
    <source>
        <dbReference type="SAM" id="SignalP"/>
    </source>
</evidence>
<dbReference type="PANTHER" id="PTHR43019">
    <property type="entry name" value="SERINE ENDOPROTEASE DEGS"/>
    <property type="match status" value="1"/>
</dbReference>
<gene>
    <name evidence="2" type="ORF">KEM09_03510</name>
</gene>
<dbReference type="EMBL" id="JAGUCN010000002">
    <property type="protein sequence ID" value="MBS2210450.1"/>
    <property type="molecule type" value="Genomic_DNA"/>
</dbReference>
<accession>A0ABS5K648</accession>
<sequence length="301" mass="33447">MSIYKITKYTLVGVSLLLAASACESRQNGIDTQETSPPSEPEAAINDADRLKNFEQQASAYYNEHGGVDADTYKQQLTNKSCEVSGLPAARQPYQGAAFYKRFRKGVLKMGKMYKCGHCPEDHISTASAFVISADGVCVTNYHVFKSYDPSRPNEYITFFAMDMEQNIYPVTEVLAASKHDDLAVFKIDTQGQQLSPLCMGQEQPVGEPIHLISHPEHRFYTYTQGHIDRKYIKPGTTKIRQSISAEFAKGSSGAPIMDDCGNVVGVVAGTQNIYYDQEGKIYQSTIKEIIPVSRLKELIK</sequence>
<reference evidence="2 3" key="1">
    <citation type="journal article" date="2014" name="Int. J. Syst. Evol. Microbiol.">
        <title>Carboxylicivirga gen. nov. in the family Marinilabiliaceae with two novel species, Carboxylicivirga mesophila sp. nov. and Carboxylicivirga taeanensis sp. nov., and reclassification of Cytophaga fermentans as Saccharicrinis fermentans gen. nov., comb. nov.</title>
        <authorList>
            <person name="Yang S.H."/>
            <person name="Seo H.S."/>
            <person name="Woo J.H."/>
            <person name="Oh H.M."/>
            <person name="Jang H."/>
            <person name="Lee J.H."/>
            <person name="Kim S.J."/>
            <person name="Kwon K.K."/>
        </authorList>
    </citation>
    <scope>NUCLEOTIDE SEQUENCE [LARGE SCALE GENOMIC DNA]</scope>
    <source>
        <strain evidence="2 3">JCM 18290</strain>
    </source>
</reference>
<comment type="caution">
    <text evidence="2">The sequence shown here is derived from an EMBL/GenBank/DDBJ whole genome shotgun (WGS) entry which is preliminary data.</text>
</comment>
<dbReference type="Proteomes" id="UP000721861">
    <property type="component" value="Unassembled WGS sequence"/>
</dbReference>
<name>A0ABS5K648_9BACT</name>
<keyword evidence="3" id="KW-1185">Reference proteome</keyword>
<protein>
    <submittedName>
        <fullName evidence="2">Trypsin-like peptidase domain-containing protein</fullName>
    </submittedName>
</protein>
<proteinExistence type="predicted"/>
<dbReference type="PANTHER" id="PTHR43019:SF23">
    <property type="entry name" value="PROTEASE DO-LIKE 5, CHLOROPLASTIC"/>
    <property type="match status" value="1"/>
</dbReference>
<dbReference type="Pfam" id="PF13365">
    <property type="entry name" value="Trypsin_2"/>
    <property type="match status" value="1"/>
</dbReference>
<dbReference type="InterPro" id="IPR009003">
    <property type="entry name" value="Peptidase_S1_PA"/>
</dbReference>
<evidence type="ECO:0000313" key="3">
    <source>
        <dbReference type="Proteomes" id="UP000721861"/>
    </source>
</evidence>
<dbReference type="SUPFAM" id="SSF50494">
    <property type="entry name" value="Trypsin-like serine proteases"/>
    <property type="match status" value="1"/>
</dbReference>